<dbReference type="GO" id="GO:0003684">
    <property type="term" value="F:damaged DNA binding"/>
    <property type="evidence" value="ECO:0007669"/>
    <property type="project" value="InterPro"/>
</dbReference>
<evidence type="ECO:0000256" key="8">
    <source>
        <dbReference type="ARBA" id="ARBA00022833"/>
    </source>
</evidence>
<organism evidence="18 19">
    <name type="scientific">Succinatimonas hippei (strain DSM 22608 / JCM 16073 / KCTC 15190 / YIT 12066)</name>
    <dbReference type="NCBI Taxonomy" id="762983"/>
    <lineage>
        <taxon>Bacteria</taxon>
        <taxon>Pseudomonadati</taxon>
        <taxon>Pseudomonadota</taxon>
        <taxon>Gammaproteobacteria</taxon>
        <taxon>Aeromonadales</taxon>
        <taxon>Succinivibrionaceae</taxon>
        <taxon>Succinatimonas</taxon>
    </lineage>
</organism>
<evidence type="ECO:0000256" key="6">
    <source>
        <dbReference type="ARBA" id="ARBA00022771"/>
    </source>
</evidence>
<dbReference type="Pfam" id="PF01149">
    <property type="entry name" value="Fapy_DNA_glyco"/>
    <property type="match status" value="1"/>
</dbReference>
<dbReference type="GO" id="GO:0006284">
    <property type="term" value="P:base-excision repair"/>
    <property type="evidence" value="ECO:0007669"/>
    <property type="project" value="InterPro"/>
</dbReference>
<dbReference type="InterPro" id="IPR010663">
    <property type="entry name" value="Znf_FPG/IleRS"/>
</dbReference>
<keyword evidence="13 15" id="KW-0326">Glycosidase</keyword>
<name>E8LK67_SUCHY</name>
<keyword evidence="9 15" id="KW-0238">DNA-binding</keyword>
<feature type="binding site" evidence="15">
    <location>
        <position position="153"/>
    </location>
    <ligand>
        <name>DNA</name>
        <dbReference type="ChEBI" id="CHEBI:16991"/>
    </ligand>
</feature>
<evidence type="ECO:0000313" key="19">
    <source>
        <dbReference type="Proteomes" id="UP000018458"/>
    </source>
</evidence>
<gene>
    <name evidence="15 18" type="primary">mutM</name>
    <name evidence="15" type="synonym">fpg</name>
    <name evidence="18" type="ORF">HMPREF9444_01104</name>
</gene>
<dbReference type="CDD" id="cd08966">
    <property type="entry name" value="EcFpg-like_N"/>
    <property type="match status" value="1"/>
</dbReference>
<dbReference type="Pfam" id="PF06827">
    <property type="entry name" value="zf-FPG_IleRS"/>
    <property type="match status" value="1"/>
</dbReference>
<evidence type="ECO:0000256" key="14">
    <source>
        <dbReference type="ARBA" id="ARBA00044632"/>
    </source>
</evidence>
<keyword evidence="11 15" id="KW-0456">Lyase</keyword>
<dbReference type="SUPFAM" id="SSF57716">
    <property type="entry name" value="Glucocorticoid receptor-like (DNA-binding domain)"/>
    <property type="match status" value="1"/>
</dbReference>
<proteinExistence type="inferred from homology"/>
<dbReference type="SUPFAM" id="SSF81624">
    <property type="entry name" value="N-terminal domain of MutM-like DNA repair proteins"/>
    <property type="match status" value="1"/>
</dbReference>
<dbReference type="EC" id="4.2.99.18" evidence="15"/>
<dbReference type="InterPro" id="IPR015886">
    <property type="entry name" value="H2TH_FPG"/>
</dbReference>
<dbReference type="OrthoDB" id="9800855at2"/>
<feature type="domain" description="FPG-type" evidence="16">
    <location>
        <begin position="238"/>
        <end position="272"/>
    </location>
</feature>
<keyword evidence="8 15" id="KW-0862">Zinc</keyword>
<dbReference type="PANTHER" id="PTHR22993:SF9">
    <property type="entry name" value="FORMAMIDOPYRIMIDINE-DNA GLYCOSYLASE"/>
    <property type="match status" value="1"/>
</dbReference>
<dbReference type="FunFam" id="1.10.8.50:FF:000003">
    <property type="entry name" value="Formamidopyrimidine-DNA glycosylase"/>
    <property type="match status" value="1"/>
</dbReference>
<evidence type="ECO:0000313" key="18">
    <source>
        <dbReference type="EMBL" id="EFY07064.1"/>
    </source>
</evidence>
<comment type="catalytic activity">
    <reaction evidence="1 15">
        <text>Hydrolysis of DNA containing ring-opened 7-methylguanine residues, releasing 2,6-diamino-4-hydroxy-5-(N-methyl)formamidopyrimidine.</text>
        <dbReference type="EC" id="3.2.2.23"/>
    </reaction>
</comment>
<reference evidence="18 19" key="1">
    <citation type="submission" date="2011-01" db="EMBL/GenBank/DDBJ databases">
        <authorList>
            <person name="Weinstock G."/>
            <person name="Sodergren E."/>
            <person name="Clifton S."/>
            <person name="Fulton L."/>
            <person name="Fulton B."/>
            <person name="Courtney L."/>
            <person name="Fronick C."/>
            <person name="Harrison M."/>
            <person name="Strong C."/>
            <person name="Farmer C."/>
            <person name="Delahaunty K."/>
            <person name="Markovic C."/>
            <person name="Hall O."/>
            <person name="Minx P."/>
            <person name="Tomlinson C."/>
            <person name="Mitreva M."/>
            <person name="Hou S."/>
            <person name="Chen J."/>
            <person name="Wollam A."/>
            <person name="Pepin K.H."/>
            <person name="Johnson M."/>
            <person name="Bhonagiri V."/>
            <person name="Zhang X."/>
            <person name="Suruliraj S."/>
            <person name="Warren W."/>
            <person name="Chinwalla A."/>
            <person name="Mardis E.R."/>
            <person name="Wilson R.K."/>
        </authorList>
    </citation>
    <scope>NUCLEOTIDE SEQUENCE [LARGE SCALE GENOMIC DNA]</scope>
    <source>
        <strain evidence="19">DSM 22608 / JCM 16073 / KCTC 15190 / YIT 12066</strain>
    </source>
</reference>
<dbReference type="SUPFAM" id="SSF46946">
    <property type="entry name" value="S13-like H2TH domain"/>
    <property type="match status" value="1"/>
</dbReference>
<dbReference type="InterPro" id="IPR035937">
    <property type="entry name" value="FPG_N"/>
</dbReference>
<evidence type="ECO:0000259" key="17">
    <source>
        <dbReference type="PROSITE" id="PS51068"/>
    </source>
</evidence>
<dbReference type="Gene3D" id="1.10.8.50">
    <property type="match status" value="1"/>
</dbReference>
<feature type="active site" description="Proton donor" evidence="15">
    <location>
        <position position="3"/>
    </location>
</feature>
<dbReference type="SMART" id="SM00898">
    <property type="entry name" value="Fapy_DNA_glyco"/>
    <property type="match status" value="1"/>
</dbReference>
<dbReference type="EC" id="3.2.2.23" evidence="15"/>
<comment type="catalytic activity">
    <reaction evidence="14 15">
        <text>2'-deoxyribonucleotide-(2'-deoxyribose 5'-phosphate)-2'-deoxyribonucleotide-DNA = a 3'-end 2'-deoxyribonucleotide-(2,3-dehydro-2,3-deoxyribose 5'-phosphate)-DNA + a 5'-end 5'-phospho-2'-deoxyribonucleoside-DNA + H(+)</text>
        <dbReference type="Rhea" id="RHEA:66592"/>
        <dbReference type="Rhea" id="RHEA-COMP:13180"/>
        <dbReference type="Rhea" id="RHEA-COMP:16897"/>
        <dbReference type="Rhea" id="RHEA-COMP:17067"/>
        <dbReference type="ChEBI" id="CHEBI:15378"/>
        <dbReference type="ChEBI" id="CHEBI:136412"/>
        <dbReference type="ChEBI" id="CHEBI:157695"/>
        <dbReference type="ChEBI" id="CHEBI:167181"/>
        <dbReference type="EC" id="4.2.99.18"/>
    </reaction>
</comment>
<dbReference type="SMART" id="SM01232">
    <property type="entry name" value="H2TH"/>
    <property type="match status" value="1"/>
</dbReference>
<protein>
    <recommendedName>
        <fullName evidence="15">Formamidopyrimidine-DNA glycosylase</fullName>
        <shortName evidence="15">Fapy-DNA glycosylase</shortName>
        <ecNumber evidence="15">3.2.2.23</ecNumber>
    </recommendedName>
    <alternativeName>
        <fullName evidence="15">DNA-(apurinic or apyrimidinic site) lyase MutM</fullName>
        <shortName evidence="15">AP lyase MutM</shortName>
        <ecNumber evidence="15">4.2.99.18</ecNumber>
    </alternativeName>
</protein>
<feature type="binding site" evidence="15">
    <location>
        <position position="109"/>
    </location>
    <ligand>
        <name>DNA</name>
        <dbReference type="ChEBI" id="CHEBI:16991"/>
    </ligand>
</feature>
<evidence type="ECO:0000256" key="7">
    <source>
        <dbReference type="ARBA" id="ARBA00022801"/>
    </source>
</evidence>
<dbReference type="InterPro" id="IPR012319">
    <property type="entry name" value="FPG_cat"/>
</dbReference>
<evidence type="ECO:0000256" key="15">
    <source>
        <dbReference type="HAMAP-Rule" id="MF_00103"/>
    </source>
</evidence>
<evidence type="ECO:0000256" key="12">
    <source>
        <dbReference type="ARBA" id="ARBA00023268"/>
    </source>
</evidence>
<dbReference type="InterPro" id="IPR000214">
    <property type="entry name" value="Znf_DNA_glyclase/AP_lyase"/>
</dbReference>
<feature type="active site" description="Proton donor; for beta-elimination activity" evidence="15">
    <location>
        <position position="57"/>
    </location>
</feature>
<dbReference type="eggNOG" id="COG0266">
    <property type="taxonomic scope" value="Bacteria"/>
</dbReference>
<comment type="caution">
    <text evidence="18">The sequence shown here is derived from an EMBL/GenBank/DDBJ whole genome shotgun (WGS) entry which is preliminary data.</text>
</comment>
<keyword evidence="19" id="KW-1185">Reference proteome</keyword>
<dbReference type="InterPro" id="IPR020629">
    <property type="entry name" value="FPG_Glyclase"/>
</dbReference>
<feature type="binding site" evidence="15">
    <location>
        <position position="90"/>
    </location>
    <ligand>
        <name>DNA</name>
        <dbReference type="ChEBI" id="CHEBI:16991"/>
    </ligand>
</feature>
<dbReference type="PANTHER" id="PTHR22993">
    <property type="entry name" value="FORMAMIDOPYRIMIDINE-DNA GLYCOSYLASE"/>
    <property type="match status" value="1"/>
</dbReference>
<comment type="subunit">
    <text evidence="3 15">Monomer.</text>
</comment>
<dbReference type="AlphaFoldDB" id="E8LK67"/>
<dbReference type="Pfam" id="PF06831">
    <property type="entry name" value="H2TH"/>
    <property type="match status" value="1"/>
</dbReference>
<dbReference type="GO" id="GO:0008270">
    <property type="term" value="F:zinc ion binding"/>
    <property type="evidence" value="ECO:0007669"/>
    <property type="project" value="UniProtKB-UniRule"/>
</dbReference>
<dbReference type="HOGENOM" id="CLU_038423_1_1_6"/>
<dbReference type="Proteomes" id="UP000018458">
    <property type="component" value="Unassembled WGS sequence"/>
</dbReference>
<comment type="cofactor">
    <cofactor evidence="15">
        <name>Zn(2+)</name>
        <dbReference type="ChEBI" id="CHEBI:29105"/>
    </cofactor>
    <text evidence="15">Binds 1 zinc ion per subunit.</text>
</comment>
<dbReference type="GO" id="GO:0034039">
    <property type="term" value="F:8-oxo-7,8-dihydroguanine DNA N-glycosylase activity"/>
    <property type="evidence" value="ECO:0007669"/>
    <property type="project" value="TreeGrafter"/>
</dbReference>
<keyword evidence="4 15" id="KW-0479">Metal-binding</keyword>
<dbReference type="PROSITE" id="PS51068">
    <property type="entry name" value="FPG_CAT"/>
    <property type="match status" value="1"/>
</dbReference>
<evidence type="ECO:0000256" key="13">
    <source>
        <dbReference type="ARBA" id="ARBA00023295"/>
    </source>
</evidence>
<keyword evidence="7 15" id="KW-0378">Hydrolase</keyword>
<dbReference type="EMBL" id="AEVO01000052">
    <property type="protein sequence ID" value="EFY07064.1"/>
    <property type="molecule type" value="Genomic_DNA"/>
</dbReference>
<feature type="active site" description="Schiff-base intermediate with DNA" evidence="15">
    <location>
        <position position="2"/>
    </location>
</feature>
<dbReference type="PROSITE" id="PS51066">
    <property type="entry name" value="ZF_FPG_2"/>
    <property type="match status" value="1"/>
</dbReference>
<dbReference type="GO" id="GO:0140078">
    <property type="term" value="F:class I DNA-(apurinic or apyrimidinic site) endonuclease activity"/>
    <property type="evidence" value="ECO:0007669"/>
    <property type="project" value="UniProtKB-EC"/>
</dbReference>
<comment type="function">
    <text evidence="15">Involved in base excision repair of DNA damaged by oxidation or by mutagenic agents. Acts as DNA glycosylase that recognizes and removes damaged bases. Has a preference for oxidized purines, such as 7,8-dihydro-8-oxoguanine (8-oxoG). Has AP (apurinic/apyrimidinic) lyase activity and introduces nicks in the DNA strand. Cleaves the DNA backbone by beta-delta elimination to generate a single-strand break at the site of the removed base with both 3'- and 5'-phosphates.</text>
</comment>
<dbReference type="Gene3D" id="3.20.190.10">
    <property type="entry name" value="MutM-like, N-terminal"/>
    <property type="match status" value="1"/>
</dbReference>
<dbReference type="NCBIfam" id="TIGR00577">
    <property type="entry name" value="fpg"/>
    <property type="match status" value="1"/>
</dbReference>
<evidence type="ECO:0000259" key="16">
    <source>
        <dbReference type="PROSITE" id="PS51066"/>
    </source>
</evidence>
<keyword evidence="10 15" id="KW-0234">DNA repair</keyword>
<dbReference type="RefSeq" id="WP_009143305.1">
    <property type="nucleotide sequence ID" value="NZ_GL830989.1"/>
</dbReference>
<keyword evidence="12 15" id="KW-0511">Multifunctional enzyme</keyword>
<evidence type="ECO:0000256" key="4">
    <source>
        <dbReference type="ARBA" id="ARBA00022723"/>
    </source>
</evidence>
<accession>E8LK67</accession>
<dbReference type="STRING" id="762983.HMPREF9444_01104"/>
<keyword evidence="5 15" id="KW-0227">DNA damage</keyword>
<dbReference type="InterPro" id="IPR010979">
    <property type="entry name" value="Ribosomal_uS13-like_H2TH"/>
</dbReference>
<dbReference type="NCBIfam" id="NF002211">
    <property type="entry name" value="PRK01103.1"/>
    <property type="match status" value="1"/>
</dbReference>
<evidence type="ECO:0000256" key="10">
    <source>
        <dbReference type="ARBA" id="ARBA00023204"/>
    </source>
</evidence>
<evidence type="ECO:0000256" key="5">
    <source>
        <dbReference type="ARBA" id="ARBA00022763"/>
    </source>
</evidence>
<evidence type="ECO:0000256" key="9">
    <source>
        <dbReference type="ARBA" id="ARBA00023125"/>
    </source>
</evidence>
<sequence length="272" mass="30158">MPELPEVEVTMRGVSPALKDSVIKSVFKGEKKLRIPLSDDLYQLQGAKVLSLQRRGKYIIVTTTKGSIIVHLGMSGHLKVVDHEAPFILHDHFALALDNGKDVRLNDPRRFGLVAYVKEGNDPLASEVLKNLGPEPFSDAFNADYLYNTLKKRHIAVKQAIMDSKVVVGVGNIYASESLFLAEISPLRSASTITREECEKLVEVIRKLLHESIKKGGTTIRDFSGADGKPGYFVQNLNVYGHEGEKCPRCGHPILGTVQGQRHTYFCGHCQH</sequence>
<evidence type="ECO:0000256" key="2">
    <source>
        <dbReference type="ARBA" id="ARBA00009409"/>
    </source>
</evidence>
<keyword evidence="6 15" id="KW-0863">Zinc-finger</keyword>
<evidence type="ECO:0000256" key="11">
    <source>
        <dbReference type="ARBA" id="ARBA00023239"/>
    </source>
</evidence>
<comment type="similarity">
    <text evidence="2 15">Belongs to the FPG family.</text>
</comment>
<dbReference type="HAMAP" id="MF_00103">
    <property type="entry name" value="Fapy_DNA_glycosyl"/>
    <property type="match status" value="1"/>
</dbReference>
<evidence type="ECO:0000256" key="1">
    <source>
        <dbReference type="ARBA" id="ARBA00001668"/>
    </source>
</evidence>
<evidence type="ECO:0000256" key="3">
    <source>
        <dbReference type="ARBA" id="ARBA00011245"/>
    </source>
</evidence>
<feature type="domain" description="Formamidopyrimidine-DNA glycosylase catalytic" evidence="17">
    <location>
        <begin position="2"/>
        <end position="112"/>
    </location>
</feature>
<feature type="active site" description="Proton donor; for delta-elimination activity" evidence="15">
    <location>
        <position position="262"/>
    </location>
</feature>